<gene>
    <name evidence="1" type="ORF">HCN83_16290</name>
</gene>
<dbReference type="Pfam" id="PF02283">
    <property type="entry name" value="CobU"/>
    <property type="match status" value="1"/>
</dbReference>
<comment type="caution">
    <text evidence="1">The sequence shown here is derived from an EMBL/GenBank/DDBJ whole genome shotgun (WGS) entry which is preliminary data.</text>
</comment>
<name>A0A969PRK3_9BACI</name>
<organism evidence="1 2">
    <name type="scientific">Alkalicoccus luteus</name>
    <dbReference type="NCBI Taxonomy" id="1237094"/>
    <lineage>
        <taxon>Bacteria</taxon>
        <taxon>Bacillati</taxon>
        <taxon>Bacillota</taxon>
        <taxon>Bacilli</taxon>
        <taxon>Bacillales</taxon>
        <taxon>Bacillaceae</taxon>
        <taxon>Alkalicoccus</taxon>
    </lineage>
</organism>
<dbReference type="AlphaFoldDB" id="A0A969PRK3"/>
<evidence type="ECO:0008006" key="3">
    <source>
        <dbReference type="Google" id="ProtNLM"/>
    </source>
</evidence>
<dbReference type="InterPro" id="IPR027417">
    <property type="entry name" value="P-loop_NTPase"/>
</dbReference>
<dbReference type="GO" id="GO:0000166">
    <property type="term" value="F:nucleotide binding"/>
    <property type="evidence" value="ECO:0007669"/>
    <property type="project" value="InterPro"/>
</dbReference>
<proteinExistence type="predicted"/>
<sequence>MHIIIGGAYAGKREHAAGSYPEAEWVKAGSDNLSGSAVTIVDNCEMLLREGRSSEEVLSWLHTLAERTHLVVILEEMGNGIVPAESSDRRLRDENGRLARKLVAAAETVDYAWHGLVDRRKP</sequence>
<evidence type="ECO:0000313" key="1">
    <source>
        <dbReference type="EMBL" id="NJP39131.1"/>
    </source>
</evidence>
<reference evidence="1 2" key="1">
    <citation type="submission" date="2020-03" db="EMBL/GenBank/DDBJ databases">
        <title>Assessment of the enzymatic potential of alkaline-tolerant lipase obtained from Bacillus luteus H11 (technogenic soil) for the bioremediation of saline soils contaminated with petroleum substances.</title>
        <authorList>
            <person name="Kalwasinska A."/>
        </authorList>
    </citation>
    <scope>NUCLEOTIDE SEQUENCE [LARGE SCALE GENOMIC DNA]</scope>
    <source>
        <strain evidence="1 2">H11</strain>
    </source>
</reference>
<dbReference type="RefSeq" id="WP_168009255.1">
    <property type="nucleotide sequence ID" value="NZ_JAATHJ010000039.1"/>
</dbReference>
<dbReference type="SUPFAM" id="SSF52540">
    <property type="entry name" value="P-loop containing nucleoside triphosphate hydrolases"/>
    <property type="match status" value="1"/>
</dbReference>
<protein>
    <recommendedName>
        <fullName evidence="3">Adenosylcobinamide kinase</fullName>
    </recommendedName>
</protein>
<keyword evidence="2" id="KW-1185">Reference proteome</keyword>
<dbReference type="InterPro" id="IPR003203">
    <property type="entry name" value="CobU/CobP"/>
</dbReference>
<evidence type="ECO:0000313" key="2">
    <source>
        <dbReference type="Proteomes" id="UP000752012"/>
    </source>
</evidence>
<dbReference type="Gene3D" id="3.40.50.300">
    <property type="entry name" value="P-loop containing nucleotide triphosphate hydrolases"/>
    <property type="match status" value="1"/>
</dbReference>
<dbReference type="Proteomes" id="UP000752012">
    <property type="component" value="Unassembled WGS sequence"/>
</dbReference>
<dbReference type="EMBL" id="JAATHJ010000039">
    <property type="protein sequence ID" value="NJP39131.1"/>
    <property type="molecule type" value="Genomic_DNA"/>
</dbReference>
<accession>A0A969PRK3</accession>
<dbReference type="GO" id="GO:0043752">
    <property type="term" value="F:adenosylcobinamide kinase activity"/>
    <property type="evidence" value="ECO:0007669"/>
    <property type="project" value="InterPro"/>
</dbReference>
<dbReference type="GO" id="GO:0009236">
    <property type="term" value="P:cobalamin biosynthetic process"/>
    <property type="evidence" value="ECO:0007669"/>
    <property type="project" value="InterPro"/>
</dbReference>